<dbReference type="InterPro" id="IPR027417">
    <property type="entry name" value="P-loop_NTPase"/>
</dbReference>
<evidence type="ECO:0008006" key="5">
    <source>
        <dbReference type="Google" id="ProtNLM"/>
    </source>
</evidence>
<dbReference type="PANTHER" id="PTHR43566">
    <property type="entry name" value="CONSERVED PROTEIN"/>
    <property type="match status" value="1"/>
</dbReference>
<dbReference type="InterPro" id="IPR025420">
    <property type="entry name" value="DUF4143"/>
</dbReference>
<dbReference type="Pfam" id="PF13635">
    <property type="entry name" value="DUF4143"/>
    <property type="match status" value="1"/>
</dbReference>
<dbReference type="Pfam" id="PF13173">
    <property type="entry name" value="AAA_14"/>
    <property type="match status" value="1"/>
</dbReference>
<feature type="domain" description="AAA" evidence="1">
    <location>
        <begin position="12"/>
        <end position="132"/>
    </location>
</feature>
<dbReference type="Gene3D" id="3.40.50.300">
    <property type="entry name" value="P-loop containing nucleotide triphosphate hydrolases"/>
    <property type="match status" value="1"/>
</dbReference>
<evidence type="ECO:0000313" key="3">
    <source>
        <dbReference type="EMBL" id="ODS33722.1"/>
    </source>
</evidence>
<dbReference type="PANTHER" id="PTHR43566:SF2">
    <property type="entry name" value="DUF4143 DOMAIN-CONTAINING PROTEIN"/>
    <property type="match status" value="1"/>
</dbReference>
<protein>
    <recommendedName>
        <fullName evidence="5">AAA+ ATPase domain-containing protein</fullName>
    </recommendedName>
</protein>
<dbReference type="InterPro" id="IPR041682">
    <property type="entry name" value="AAA_14"/>
</dbReference>
<evidence type="ECO:0000259" key="2">
    <source>
        <dbReference type="Pfam" id="PF13635"/>
    </source>
</evidence>
<sequence>MIPRLLKPNKKNSFFLFGARGTGKTTLLKHILPATKTLTFDLLDPETEDRFSRRPSELLEILKAASLNIQWVFIDEIQKIPKLLNIVHKEIEQSRFKFAMTGSSARKIKRGSANLLAGRAFVNYLFPLTHIELGKRFDLKEALEFGTLPKITQLKSTKEKQSFLRAYALLYLKEEIREEQIVRKLDPFRRFLEIAAQTNGEIINYSNIARDVNVDTKTVQSYFQILEDTLIGHILEPFHLSIRKRQRTNPKFYFFDLGIKRALDRTLTIELLPQTYAFGRAFEHFFITEILRFHAYFPKDYQFSYLCTKDNAEIDLIVERPAMPVALIEIKSTREVTERHILNLKRFRKDFKNSEAFCLSLDTTEKVIDNINILHWRRGLNELGS</sequence>
<dbReference type="AlphaFoldDB" id="A0A1E3XDL9"/>
<dbReference type="EMBL" id="MAYW01000021">
    <property type="protein sequence ID" value="ODS33722.1"/>
    <property type="molecule type" value="Genomic_DNA"/>
</dbReference>
<reference evidence="3 4" key="1">
    <citation type="submission" date="2016-07" db="EMBL/GenBank/DDBJ databases">
        <title>Draft genome of Scalindua rubra, obtained from a brine-seawater interface in the Red Sea, sheds light on salt adaptation in anammox bacteria.</title>
        <authorList>
            <person name="Speth D.R."/>
            <person name="Lagkouvardos I."/>
            <person name="Wang Y."/>
            <person name="Qian P.-Y."/>
            <person name="Dutilh B.E."/>
            <person name="Jetten M.S."/>
        </authorList>
    </citation>
    <scope>NUCLEOTIDE SEQUENCE [LARGE SCALE GENOMIC DNA]</scope>
    <source>
        <strain evidence="3">BSI-1</strain>
    </source>
</reference>
<name>A0A1E3XDL9_9BACT</name>
<organism evidence="3 4">
    <name type="scientific">Candidatus Scalindua rubra</name>
    <dbReference type="NCBI Taxonomy" id="1872076"/>
    <lineage>
        <taxon>Bacteria</taxon>
        <taxon>Pseudomonadati</taxon>
        <taxon>Planctomycetota</taxon>
        <taxon>Candidatus Brocadiia</taxon>
        <taxon>Candidatus Brocadiales</taxon>
        <taxon>Candidatus Scalinduaceae</taxon>
        <taxon>Candidatus Scalindua</taxon>
    </lineage>
</organism>
<evidence type="ECO:0000259" key="1">
    <source>
        <dbReference type="Pfam" id="PF13173"/>
    </source>
</evidence>
<proteinExistence type="predicted"/>
<gene>
    <name evidence="3" type="ORF">SCARUB_01159</name>
</gene>
<evidence type="ECO:0000313" key="4">
    <source>
        <dbReference type="Proteomes" id="UP000094056"/>
    </source>
</evidence>
<dbReference type="SUPFAM" id="SSF52540">
    <property type="entry name" value="P-loop containing nucleoside triphosphate hydrolases"/>
    <property type="match status" value="1"/>
</dbReference>
<feature type="domain" description="DUF4143" evidence="2">
    <location>
        <begin position="174"/>
        <end position="332"/>
    </location>
</feature>
<dbReference type="Proteomes" id="UP000094056">
    <property type="component" value="Unassembled WGS sequence"/>
</dbReference>
<accession>A0A1E3XDL9</accession>
<comment type="caution">
    <text evidence="3">The sequence shown here is derived from an EMBL/GenBank/DDBJ whole genome shotgun (WGS) entry which is preliminary data.</text>
</comment>